<keyword evidence="1" id="KW-0732">Signal</keyword>
<evidence type="ECO:0000313" key="2">
    <source>
        <dbReference type="EMBL" id="CAD9670469.1"/>
    </source>
</evidence>
<gene>
    <name evidence="2" type="ORF">QSP1433_LOCUS3190</name>
</gene>
<feature type="chain" id="PRO_5030817533" description="Secreted protein" evidence="1">
    <location>
        <begin position="19"/>
        <end position="178"/>
    </location>
</feature>
<evidence type="ECO:0008006" key="3">
    <source>
        <dbReference type="Google" id="ProtNLM"/>
    </source>
</evidence>
<reference evidence="2" key="1">
    <citation type="submission" date="2021-01" db="EMBL/GenBank/DDBJ databases">
        <authorList>
            <person name="Corre E."/>
            <person name="Pelletier E."/>
            <person name="Niang G."/>
            <person name="Scheremetjew M."/>
            <person name="Finn R."/>
            <person name="Kale V."/>
            <person name="Holt S."/>
            <person name="Cochrane G."/>
            <person name="Meng A."/>
            <person name="Brown T."/>
            <person name="Cohen L."/>
        </authorList>
    </citation>
    <scope>NUCLEOTIDE SEQUENCE</scope>
    <source>
        <strain evidence="2">NY070348D</strain>
    </source>
</reference>
<organism evidence="2">
    <name type="scientific">Mucochytrium quahogii</name>
    <dbReference type="NCBI Taxonomy" id="96639"/>
    <lineage>
        <taxon>Eukaryota</taxon>
        <taxon>Sar</taxon>
        <taxon>Stramenopiles</taxon>
        <taxon>Bigyra</taxon>
        <taxon>Labyrinthulomycetes</taxon>
        <taxon>Thraustochytrida</taxon>
        <taxon>Thraustochytriidae</taxon>
        <taxon>Mucochytrium</taxon>
    </lineage>
</organism>
<sequence>MKFTLILTSVVCATGALSSSNSSTPSAGDGSSPSAGGGSCIFTNRSDAVNWWGSLKALSNCTVGDQRPEFPLQPQCVQAMARVLAVDREIRALETCTPKDVYNLVKPQAGLYICMYKNNRLVNTKEECHTKMYNLSMSAFYSTMVSIVSVANAPGTAYCPFNPKQCDTSVGNFTTYTE</sequence>
<dbReference type="AlphaFoldDB" id="A0A7S2W740"/>
<accession>A0A7S2W740</accession>
<dbReference type="EMBL" id="HBHK01005412">
    <property type="protein sequence ID" value="CAD9670469.1"/>
    <property type="molecule type" value="Transcribed_RNA"/>
</dbReference>
<protein>
    <recommendedName>
        <fullName evidence="3">Secreted protein</fullName>
    </recommendedName>
</protein>
<evidence type="ECO:0000256" key="1">
    <source>
        <dbReference type="SAM" id="SignalP"/>
    </source>
</evidence>
<name>A0A7S2W740_9STRA</name>
<proteinExistence type="predicted"/>
<feature type="signal peptide" evidence="1">
    <location>
        <begin position="1"/>
        <end position="18"/>
    </location>
</feature>